<dbReference type="AlphaFoldDB" id="A0A6J6DG11"/>
<dbReference type="GO" id="GO:0016887">
    <property type="term" value="F:ATP hydrolysis activity"/>
    <property type="evidence" value="ECO:0007669"/>
    <property type="project" value="InterPro"/>
</dbReference>
<dbReference type="CDD" id="cd03235">
    <property type="entry name" value="ABC_Metallic_Cations"/>
    <property type="match status" value="1"/>
</dbReference>
<dbReference type="EMBL" id="CAEZWE010000001">
    <property type="protein sequence ID" value="CAB4640760.1"/>
    <property type="molecule type" value="Genomic_DNA"/>
</dbReference>
<evidence type="ECO:0000256" key="3">
    <source>
        <dbReference type="ARBA" id="ARBA00022840"/>
    </source>
</evidence>
<evidence type="ECO:0000313" key="7">
    <source>
        <dbReference type="EMBL" id="CAB4640760.1"/>
    </source>
</evidence>
<proteinExistence type="predicted"/>
<dbReference type="PROSITE" id="PS50893">
    <property type="entry name" value="ABC_TRANSPORTER_2"/>
    <property type="match status" value="1"/>
</dbReference>
<keyword evidence="3" id="KW-0067">ATP-binding</keyword>
<protein>
    <submittedName>
        <fullName evidence="6">Unannotated protein</fullName>
    </submittedName>
</protein>
<dbReference type="SUPFAM" id="SSF52540">
    <property type="entry name" value="P-loop containing nucleoside triphosphate hydrolases"/>
    <property type="match status" value="1"/>
</dbReference>
<dbReference type="PANTHER" id="PTHR42734">
    <property type="entry name" value="METAL TRANSPORT SYSTEM ATP-BINDING PROTEIN TM_0124-RELATED"/>
    <property type="match status" value="1"/>
</dbReference>
<evidence type="ECO:0000256" key="1">
    <source>
        <dbReference type="ARBA" id="ARBA00022448"/>
    </source>
</evidence>
<evidence type="ECO:0000256" key="2">
    <source>
        <dbReference type="ARBA" id="ARBA00022741"/>
    </source>
</evidence>
<dbReference type="EMBL" id="CAEZTC010000007">
    <property type="protein sequence ID" value="CAB4550233.1"/>
    <property type="molecule type" value="Genomic_DNA"/>
</dbReference>
<organism evidence="6">
    <name type="scientific">freshwater metagenome</name>
    <dbReference type="NCBI Taxonomy" id="449393"/>
    <lineage>
        <taxon>unclassified sequences</taxon>
        <taxon>metagenomes</taxon>
        <taxon>ecological metagenomes</taxon>
    </lineage>
</organism>
<dbReference type="Gene3D" id="3.40.50.300">
    <property type="entry name" value="P-loop containing nucleotide triphosphate hydrolases"/>
    <property type="match status" value="1"/>
</dbReference>
<evidence type="ECO:0000313" key="5">
    <source>
        <dbReference type="EMBL" id="CAB4550233.1"/>
    </source>
</evidence>
<dbReference type="Pfam" id="PF00005">
    <property type="entry name" value="ABC_tran"/>
    <property type="match status" value="1"/>
</dbReference>
<gene>
    <name evidence="5" type="ORF">UFOPK1572_00113</name>
    <name evidence="6" type="ORF">UFOPK1704_00042</name>
    <name evidence="7" type="ORF">UFOPK2169_00049</name>
</gene>
<dbReference type="SMART" id="SM00382">
    <property type="entry name" value="AAA"/>
    <property type="match status" value="1"/>
</dbReference>
<dbReference type="InterPro" id="IPR017871">
    <property type="entry name" value="ABC_transporter-like_CS"/>
</dbReference>
<keyword evidence="1" id="KW-0813">Transport</keyword>
<feature type="domain" description="ABC transporter" evidence="4">
    <location>
        <begin position="2"/>
        <end position="230"/>
    </location>
</feature>
<dbReference type="InterPro" id="IPR003593">
    <property type="entry name" value="AAA+_ATPase"/>
</dbReference>
<dbReference type="InterPro" id="IPR027417">
    <property type="entry name" value="P-loop_NTPase"/>
</dbReference>
<dbReference type="PROSITE" id="PS00211">
    <property type="entry name" value="ABC_TRANSPORTER_1"/>
    <property type="match status" value="1"/>
</dbReference>
<dbReference type="GO" id="GO:0005524">
    <property type="term" value="F:ATP binding"/>
    <property type="evidence" value="ECO:0007669"/>
    <property type="project" value="UniProtKB-KW"/>
</dbReference>
<keyword evidence="2" id="KW-0547">Nucleotide-binding</keyword>
<name>A0A6J6DG11_9ZZZZ</name>
<evidence type="ECO:0000313" key="6">
    <source>
        <dbReference type="EMBL" id="CAB4563010.1"/>
    </source>
</evidence>
<evidence type="ECO:0000259" key="4">
    <source>
        <dbReference type="PROSITE" id="PS50893"/>
    </source>
</evidence>
<accession>A0A6J6DG11</accession>
<dbReference type="InterPro" id="IPR003439">
    <property type="entry name" value="ABC_transporter-like_ATP-bd"/>
</dbReference>
<sequence length="249" mass="27156">MIELSQIGFSYENTRALYDISTSFSPGELVGIIGPSGAGKTTLLRVLLGELTPTEGKIRNVNGEPLAIGYVPQIDAGERSFPLTIEEMVLLGAASYSAPQPWFSVREKRECRSILDRLGIYELRNNRLDELSGGQFQRALIARALMSRPNLVLLDEPTSGIDLKTLRQVLDLVEELRTEGYTVVLTTHDLNWVAAHLPRVVCLNRTIIADGAPAQVLTSDVVKETYGADVDVVFHGGKPVVVEAIGKGN</sequence>
<dbReference type="EMBL" id="CAEZTQ010000003">
    <property type="protein sequence ID" value="CAB4563010.1"/>
    <property type="molecule type" value="Genomic_DNA"/>
</dbReference>
<dbReference type="InterPro" id="IPR050153">
    <property type="entry name" value="Metal_Ion_Import_ABC"/>
</dbReference>
<reference evidence="6" key="1">
    <citation type="submission" date="2020-05" db="EMBL/GenBank/DDBJ databases">
        <authorList>
            <person name="Chiriac C."/>
            <person name="Salcher M."/>
            <person name="Ghai R."/>
            <person name="Kavagutti S V."/>
        </authorList>
    </citation>
    <scope>NUCLEOTIDE SEQUENCE</scope>
</reference>